<dbReference type="GO" id="GO:0010506">
    <property type="term" value="P:regulation of autophagy"/>
    <property type="evidence" value="ECO:0007669"/>
    <property type="project" value="InterPro"/>
</dbReference>
<dbReference type="InterPro" id="IPR008271">
    <property type="entry name" value="Ser/Thr_kinase_AS"/>
</dbReference>
<sequence length="1060" mass="118381">MGCGSSVATTTPPVSNERTRTRNKKNSNSSSIGFRTTVSSTTAMSPNPMASNEHRISNRSSGSNSNNGKTKGKLTNAQTEKYPVPARRTSGNSPHQVISDMDDDDDFDVRSANGDMLENRALSSGALSNGNVDMPNLATFYNEPQECFFCCSAAVTHMCEQCENLYICDECMFNDACVHDPTHAITGIHETQSNASRTFGSSLVTVDGGASSLFYDPCLVCGRVILDVELVYHCDECNVVVCGHCYQKSGAMVHEHELKSFQRAIRSNAASYALLSKSRNSEGNKVINDYVVVKQLGRGSYAKVNLVQHRRERALYALKILKRNRMNKSKRFLSPKSGSEDDDLLREIAVMKFVSHPNIVKLKEVIDDVEAQKVYVIMEYCEKGPIHVLGHPPLPLEKVRKYARDIISGLLYMHREYLFHRDIKPANCLVDGNDVVKIADFGTCSSQMKNANIDGTPAYSCPEQCLGLRVTGDVVDSWAFAVSLYQISHGYLPVRSGSYGELRNSLLGSAPIEISPKIDPQLRDVLSRMLEKDFSKRMLLRGAARHPFFGMSPQEVPALHEERCENGYGAPNKELYLRALKGVLRGKGLSSYFHGTRAIRKINRNEVNYNLSPSDDLIEEPSENKNNCNDGKNGNDSNDKNRGNNNNNKNNNNDNNDINNMQEMVECMSPPSEIDNLQVISMMLETQKQGKLEITDIVLHELPTFLSDAAPHTTEFRLSNNGISSVANLDFSLFSLLREVSITNNALTVFPIEVLAAQRLQKLDLSHNRIVDIPPAVNRARMLERLSLHSNCIKSVGTDKAKNSVFSGRCLRHVRLSCNPLLHLPEALSTCPNLELVLDDAPTLVEEWEHIVSKVPNVVVVWNDIYPRLVHSILPVYVASKNIHLYKLKILHTLNIQHVVLLQIEKWLPLGKTEGKEMERCVQRNTQETTTTTAAEAVPERARRVVSCVDVMDIVSSSPTHNLPPILQKAAFETIKSYFVISEVPEDPLAGFIPLRNYVAERRRLNERVLFFLEEKRMSRSSRETAIGVICSTLQDHMGPETPVCKCYQMVMDAIRGLYG</sequence>
<organism evidence="8 9">
    <name type="scientific">Trypanosoma theileri</name>
    <dbReference type="NCBI Taxonomy" id="67003"/>
    <lineage>
        <taxon>Eukaryota</taxon>
        <taxon>Discoba</taxon>
        <taxon>Euglenozoa</taxon>
        <taxon>Kinetoplastea</taxon>
        <taxon>Metakinetoplastina</taxon>
        <taxon>Trypanosomatida</taxon>
        <taxon>Trypanosomatidae</taxon>
        <taxon>Trypanosoma</taxon>
    </lineage>
</organism>
<evidence type="ECO:0000313" key="9">
    <source>
        <dbReference type="Proteomes" id="UP000192257"/>
    </source>
</evidence>
<feature type="region of interest" description="Disordered" evidence="6">
    <location>
        <begin position="613"/>
        <end position="658"/>
    </location>
</feature>
<feature type="compositionally biased region" description="Low complexity" evidence="6">
    <location>
        <begin position="58"/>
        <end position="76"/>
    </location>
</feature>
<dbReference type="PROSITE" id="PS50011">
    <property type="entry name" value="PROTEIN_KINASE_DOM"/>
    <property type="match status" value="1"/>
</dbReference>
<dbReference type="EMBL" id="NBCO01000015">
    <property type="protein sequence ID" value="ORC88815.1"/>
    <property type="molecule type" value="Genomic_DNA"/>
</dbReference>
<keyword evidence="1" id="KW-0433">Leucine-rich repeat</keyword>
<feature type="compositionally biased region" description="Polar residues" evidence="6">
    <location>
        <begin position="32"/>
        <end position="50"/>
    </location>
</feature>
<evidence type="ECO:0000256" key="3">
    <source>
        <dbReference type="ARBA" id="ARBA00022741"/>
    </source>
</evidence>
<name>A0A1X0NVU6_9TRYP</name>
<dbReference type="PROSITE" id="PS51450">
    <property type="entry name" value="LRR"/>
    <property type="match status" value="1"/>
</dbReference>
<keyword evidence="8" id="KW-0808">Transferase</keyword>
<gene>
    <name evidence="8" type="ORF">TM35_000152460</name>
</gene>
<dbReference type="GeneID" id="39985678"/>
<dbReference type="RefSeq" id="XP_028882881.1">
    <property type="nucleotide sequence ID" value="XM_029025898.1"/>
</dbReference>
<dbReference type="InterPro" id="IPR011009">
    <property type="entry name" value="Kinase-like_dom_sf"/>
</dbReference>
<protein>
    <submittedName>
        <fullName evidence="8">Protein kinase</fullName>
    </submittedName>
</protein>
<dbReference type="CDD" id="cd14008">
    <property type="entry name" value="STKc_LKB1_CaMKK"/>
    <property type="match status" value="1"/>
</dbReference>
<dbReference type="Proteomes" id="UP000192257">
    <property type="component" value="Unassembled WGS sequence"/>
</dbReference>
<dbReference type="SMART" id="SM00220">
    <property type="entry name" value="S_TKc"/>
    <property type="match status" value="1"/>
</dbReference>
<feature type="binding site" evidence="5">
    <location>
        <position position="319"/>
    </location>
    <ligand>
        <name>ATP</name>
        <dbReference type="ChEBI" id="CHEBI:30616"/>
    </ligand>
</feature>
<dbReference type="InterPro" id="IPR045269">
    <property type="entry name" value="Atg1-like"/>
</dbReference>
<dbReference type="AlphaFoldDB" id="A0A1X0NVU6"/>
<dbReference type="PANTHER" id="PTHR24348">
    <property type="entry name" value="SERINE/THREONINE-PROTEIN KINASE UNC-51-RELATED"/>
    <property type="match status" value="1"/>
</dbReference>
<dbReference type="InterPro" id="IPR001611">
    <property type="entry name" value="Leu-rich_rpt"/>
</dbReference>
<dbReference type="GO" id="GO:0005737">
    <property type="term" value="C:cytoplasm"/>
    <property type="evidence" value="ECO:0007669"/>
    <property type="project" value="TreeGrafter"/>
</dbReference>
<dbReference type="SUPFAM" id="SSF52058">
    <property type="entry name" value="L domain-like"/>
    <property type="match status" value="1"/>
</dbReference>
<dbReference type="Gene3D" id="3.80.10.10">
    <property type="entry name" value="Ribonuclease Inhibitor"/>
    <property type="match status" value="1"/>
</dbReference>
<evidence type="ECO:0000256" key="5">
    <source>
        <dbReference type="PROSITE-ProRule" id="PRU10141"/>
    </source>
</evidence>
<dbReference type="CDD" id="cd19757">
    <property type="entry name" value="Bbox1"/>
    <property type="match status" value="1"/>
</dbReference>
<dbReference type="Pfam" id="PF00560">
    <property type="entry name" value="LRR_1"/>
    <property type="match status" value="1"/>
</dbReference>
<keyword evidence="3 5" id="KW-0547">Nucleotide-binding</keyword>
<dbReference type="PROSITE" id="PS00107">
    <property type="entry name" value="PROTEIN_KINASE_ATP"/>
    <property type="match status" value="1"/>
</dbReference>
<reference evidence="8 9" key="1">
    <citation type="submission" date="2017-03" db="EMBL/GenBank/DDBJ databases">
        <title>An alternative strategy for trypanosome survival in the mammalian bloodstream revealed through genome and transcriptome analysis of the ubiquitous bovine parasite Trypanosoma (Megatrypanum) theileri.</title>
        <authorList>
            <person name="Kelly S."/>
            <person name="Ivens A."/>
            <person name="Mott A."/>
            <person name="O'Neill E."/>
            <person name="Emms D."/>
            <person name="Macleod O."/>
            <person name="Voorheis P."/>
            <person name="Matthews J."/>
            <person name="Matthews K."/>
            <person name="Carrington M."/>
        </authorList>
    </citation>
    <scope>NUCLEOTIDE SEQUENCE [LARGE SCALE GENOMIC DNA]</scope>
    <source>
        <strain evidence="8">Edinburgh</strain>
    </source>
</reference>
<dbReference type="Pfam" id="PF00069">
    <property type="entry name" value="Pkinase"/>
    <property type="match status" value="1"/>
</dbReference>
<evidence type="ECO:0000256" key="4">
    <source>
        <dbReference type="ARBA" id="ARBA00022840"/>
    </source>
</evidence>
<keyword evidence="2" id="KW-0677">Repeat</keyword>
<feature type="compositionally biased region" description="Low complexity" evidence="6">
    <location>
        <begin position="624"/>
        <end position="636"/>
    </location>
</feature>
<evidence type="ECO:0000256" key="6">
    <source>
        <dbReference type="SAM" id="MobiDB-lite"/>
    </source>
</evidence>
<evidence type="ECO:0000256" key="2">
    <source>
        <dbReference type="ARBA" id="ARBA00022737"/>
    </source>
</evidence>
<evidence type="ECO:0000256" key="1">
    <source>
        <dbReference type="ARBA" id="ARBA00022614"/>
    </source>
</evidence>
<dbReference type="InterPro" id="IPR000719">
    <property type="entry name" value="Prot_kinase_dom"/>
</dbReference>
<evidence type="ECO:0000313" key="8">
    <source>
        <dbReference type="EMBL" id="ORC88815.1"/>
    </source>
</evidence>
<feature type="region of interest" description="Disordered" evidence="6">
    <location>
        <begin position="1"/>
        <end position="103"/>
    </location>
</feature>
<dbReference type="InterPro" id="IPR017441">
    <property type="entry name" value="Protein_kinase_ATP_BS"/>
</dbReference>
<keyword evidence="9" id="KW-1185">Reference proteome</keyword>
<accession>A0A1X0NVU6</accession>
<comment type="caution">
    <text evidence="8">The sequence shown here is derived from an EMBL/GenBank/DDBJ whole genome shotgun (WGS) entry which is preliminary data.</text>
</comment>
<feature type="compositionally biased region" description="Polar residues" evidence="6">
    <location>
        <begin position="1"/>
        <end position="14"/>
    </location>
</feature>
<dbReference type="STRING" id="67003.A0A1X0NVU6"/>
<dbReference type="OrthoDB" id="68483at2759"/>
<feature type="domain" description="Protein kinase" evidence="7">
    <location>
        <begin position="290"/>
        <end position="549"/>
    </location>
</feature>
<dbReference type="FunFam" id="3.30.200.20:FF:000042">
    <property type="entry name" value="Aurora kinase A"/>
    <property type="match status" value="1"/>
</dbReference>
<dbReference type="GO" id="GO:0005524">
    <property type="term" value="F:ATP binding"/>
    <property type="evidence" value="ECO:0007669"/>
    <property type="project" value="UniProtKB-UniRule"/>
</dbReference>
<dbReference type="VEuPathDB" id="TriTrypDB:TM35_000152460"/>
<evidence type="ECO:0000259" key="7">
    <source>
        <dbReference type="PROSITE" id="PS50011"/>
    </source>
</evidence>
<dbReference type="SUPFAM" id="SSF56112">
    <property type="entry name" value="Protein kinase-like (PK-like)"/>
    <property type="match status" value="1"/>
</dbReference>
<keyword evidence="4 5" id="KW-0067">ATP-binding</keyword>
<dbReference type="InterPro" id="IPR032675">
    <property type="entry name" value="LRR_dom_sf"/>
</dbReference>
<dbReference type="GO" id="GO:0004674">
    <property type="term" value="F:protein serine/threonine kinase activity"/>
    <property type="evidence" value="ECO:0007669"/>
    <property type="project" value="InterPro"/>
</dbReference>
<dbReference type="Gene3D" id="1.10.510.10">
    <property type="entry name" value="Transferase(Phosphotransferase) domain 1"/>
    <property type="match status" value="1"/>
</dbReference>
<keyword evidence="8" id="KW-0418">Kinase</keyword>
<dbReference type="PROSITE" id="PS00108">
    <property type="entry name" value="PROTEIN_KINASE_ST"/>
    <property type="match status" value="1"/>
</dbReference>
<proteinExistence type="predicted"/>
<dbReference type="PANTHER" id="PTHR24348:SF72">
    <property type="entry name" value="SERINE_THREONINE PROTEIN KINASE"/>
    <property type="match status" value="1"/>
</dbReference>
<feature type="compositionally biased region" description="Low complexity" evidence="6">
    <location>
        <begin position="643"/>
        <end position="658"/>
    </location>
</feature>